<evidence type="ECO:0000256" key="1">
    <source>
        <dbReference type="SAM" id="MobiDB-lite"/>
    </source>
</evidence>
<accession>A0A640UP51</accession>
<feature type="region of interest" description="Disordered" evidence="1">
    <location>
        <begin position="1"/>
        <end position="62"/>
    </location>
</feature>
<name>A0A640UP51_9ACTN</name>
<keyword evidence="3" id="KW-1185">Reference proteome</keyword>
<evidence type="ECO:0000313" key="3">
    <source>
        <dbReference type="Proteomes" id="UP000431826"/>
    </source>
</evidence>
<dbReference type="Proteomes" id="UP000431826">
    <property type="component" value="Unassembled WGS sequence"/>
</dbReference>
<sequence>MGPQGALASARRRADRPRGGSAPEEMTMRYRFGPVKCGGDEDDNQGGNPNGGCGDGQGCGRQ</sequence>
<gene>
    <name evidence="2" type="ORF">Stube_25310</name>
</gene>
<reference evidence="2 3" key="1">
    <citation type="submission" date="2019-12" db="EMBL/GenBank/DDBJ databases">
        <title>Whole genome shotgun sequence of Streptomyces tubercidicus NBRC 13090.</title>
        <authorList>
            <person name="Ichikawa N."/>
            <person name="Kimura A."/>
            <person name="Kitahashi Y."/>
            <person name="Komaki H."/>
            <person name="Tamura T."/>
        </authorList>
    </citation>
    <scope>NUCLEOTIDE SEQUENCE [LARGE SCALE GENOMIC DNA]</scope>
    <source>
        <strain evidence="2 3">NBRC 13090</strain>
    </source>
</reference>
<proteinExistence type="predicted"/>
<protein>
    <submittedName>
        <fullName evidence="2">Uncharacterized protein</fullName>
    </submittedName>
</protein>
<dbReference type="AlphaFoldDB" id="A0A640UP51"/>
<organism evidence="2 3">
    <name type="scientific">Streptomyces tubercidicus</name>
    <dbReference type="NCBI Taxonomy" id="47759"/>
    <lineage>
        <taxon>Bacteria</taxon>
        <taxon>Bacillati</taxon>
        <taxon>Actinomycetota</taxon>
        <taxon>Actinomycetes</taxon>
        <taxon>Kitasatosporales</taxon>
        <taxon>Streptomycetaceae</taxon>
        <taxon>Streptomyces</taxon>
    </lineage>
</organism>
<dbReference type="EMBL" id="BLIR01000001">
    <property type="protein sequence ID" value="GFE37858.1"/>
    <property type="molecule type" value="Genomic_DNA"/>
</dbReference>
<comment type="caution">
    <text evidence="2">The sequence shown here is derived from an EMBL/GenBank/DDBJ whole genome shotgun (WGS) entry which is preliminary data.</text>
</comment>
<evidence type="ECO:0000313" key="2">
    <source>
        <dbReference type="EMBL" id="GFE37858.1"/>
    </source>
</evidence>
<feature type="compositionally biased region" description="Gly residues" evidence="1">
    <location>
        <begin position="48"/>
        <end position="62"/>
    </location>
</feature>